<dbReference type="SMART" id="SM00255">
    <property type="entry name" value="TIR"/>
    <property type="match status" value="1"/>
</dbReference>
<dbReference type="Pfam" id="PF01582">
    <property type="entry name" value="TIR"/>
    <property type="match status" value="1"/>
</dbReference>
<dbReference type="Gramene" id="PRQ35443">
    <property type="protein sequence ID" value="PRQ35443"/>
    <property type="gene ID" value="RchiOBHm_Chr5g0080091"/>
</dbReference>
<dbReference type="EMBL" id="PDCK01000043">
    <property type="protein sequence ID" value="PRQ35443.1"/>
    <property type="molecule type" value="Genomic_DNA"/>
</dbReference>
<protein>
    <submittedName>
        <fullName evidence="3">Putative TIR domain-containing protein</fullName>
    </submittedName>
</protein>
<comment type="caution">
    <text evidence="3">The sequence shown here is derived from an EMBL/GenBank/DDBJ whole genome shotgun (WGS) entry which is preliminary data.</text>
</comment>
<gene>
    <name evidence="3" type="ORF">RchiOBHm_Chr5g0080091</name>
</gene>
<accession>A0A2P6QMM3</accession>
<dbReference type="PROSITE" id="PS50104">
    <property type="entry name" value="TIR"/>
    <property type="match status" value="1"/>
</dbReference>
<dbReference type="Proteomes" id="UP000238479">
    <property type="component" value="Chromosome 5"/>
</dbReference>
<evidence type="ECO:0000313" key="4">
    <source>
        <dbReference type="Proteomes" id="UP000238479"/>
    </source>
</evidence>
<proteinExistence type="predicted"/>
<dbReference type="GO" id="GO:0007165">
    <property type="term" value="P:signal transduction"/>
    <property type="evidence" value="ECO:0007669"/>
    <property type="project" value="InterPro"/>
</dbReference>
<dbReference type="PANTHER" id="PTHR32009">
    <property type="entry name" value="TMV RESISTANCE PROTEIN N-LIKE"/>
    <property type="match status" value="1"/>
</dbReference>
<reference evidence="3 4" key="1">
    <citation type="journal article" date="2018" name="Nat. Genet.">
        <title>The Rosa genome provides new insights in the design of modern roses.</title>
        <authorList>
            <person name="Bendahmane M."/>
        </authorList>
    </citation>
    <scope>NUCLEOTIDE SEQUENCE [LARGE SCALE GENOMIC DNA]</scope>
    <source>
        <strain evidence="4">cv. Old Blush</strain>
    </source>
</reference>
<name>A0A2P6QMM3_ROSCH</name>
<organism evidence="3 4">
    <name type="scientific">Rosa chinensis</name>
    <name type="common">China rose</name>
    <dbReference type="NCBI Taxonomy" id="74649"/>
    <lineage>
        <taxon>Eukaryota</taxon>
        <taxon>Viridiplantae</taxon>
        <taxon>Streptophyta</taxon>
        <taxon>Embryophyta</taxon>
        <taxon>Tracheophyta</taxon>
        <taxon>Spermatophyta</taxon>
        <taxon>Magnoliopsida</taxon>
        <taxon>eudicotyledons</taxon>
        <taxon>Gunneridae</taxon>
        <taxon>Pentapetalae</taxon>
        <taxon>rosids</taxon>
        <taxon>fabids</taxon>
        <taxon>Rosales</taxon>
        <taxon>Rosaceae</taxon>
        <taxon>Rosoideae</taxon>
        <taxon>Rosoideae incertae sedis</taxon>
        <taxon>Rosa</taxon>
    </lineage>
</organism>
<evidence type="ECO:0000259" key="2">
    <source>
        <dbReference type="PROSITE" id="PS50104"/>
    </source>
</evidence>
<dbReference type="FunFam" id="3.40.50.10140:FF:000007">
    <property type="entry name" value="Disease resistance protein (TIR-NBS-LRR class)"/>
    <property type="match status" value="1"/>
</dbReference>
<sequence length="199" mass="22847">MPKWTKDIEAVEATTQATNGNSDPAPQWKYDVFLSFRGVDTRVSFLSHLSHELENSGEIRTFKDDKQLEIGEDISQSLLTAIEESRSAIIVLSKNYAFSAWCLDELTKICQCMKGKKRILPIFFDVDPSVVRYQKDTFGVALQKHARSGRYDIVKVEQWKADLTKVGNLSGWNLKDYKTERDLIEHIVKFVLKTVRQNT</sequence>
<dbReference type="Gene3D" id="3.40.50.10140">
    <property type="entry name" value="Toll/interleukin-1 receptor homology (TIR) domain"/>
    <property type="match status" value="1"/>
</dbReference>
<dbReference type="OMA" id="RITETIW"/>
<dbReference type="InterPro" id="IPR000157">
    <property type="entry name" value="TIR_dom"/>
</dbReference>
<dbReference type="InterPro" id="IPR035897">
    <property type="entry name" value="Toll_tir_struct_dom_sf"/>
</dbReference>
<keyword evidence="1" id="KW-0520">NAD</keyword>
<dbReference type="SUPFAM" id="SSF52200">
    <property type="entry name" value="Toll/Interleukin receptor TIR domain"/>
    <property type="match status" value="1"/>
</dbReference>
<evidence type="ECO:0000256" key="1">
    <source>
        <dbReference type="ARBA" id="ARBA00023027"/>
    </source>
</evidence>
<dbReference type="AlphaFoldDB" id="A0A2P6QMM3"/>
<dbReference type="PANTHER" id="PTHR32009:SF139">
    <property type="entry name" value="TOLL-INTERLEUKIN-RESISTANCE (TIR) DOMAIN FAMILY PROTEIN"/>
    <property type="match status" value="1"/>
</dbReference>
<keyword evidence="4" id="KW-1185">Reference proteome</keyword>
<evidence type="ECO:0000313" key="3">
    <source>
        <dbReference type="EMBL" id="PRQ35443.1"/>
    </source>
</evidence>
<feature type="domain" description="TIR" evidence="2">
    <location>
        <begin position="28"/>
        <end position="195"/>
    </location>
</feature>